<gene>
    <name evidence="1" type="ORF">PRRU23_05200</name>
</gene>
<proteinExistence type="predicted"/>
<evidence type="ECO:0000313" key="2">
    <source>
        <dbReference type="Proteomes" id="UP000887043"/>
    </source>
</evidence>
<comment type="caution">
    <text evidence="1">The sequence shown here is derived from an EMBL/GenBank/DDBJ whole genome shotgun (WGS) entry which is preliminary data.</text>
</comment>
<dbReference type="EMBL" id="BPTR01000001">
    <property type="protein sequence ID" value="GJG26820.1"/>
    <property type="molecule type" value="Genomic_DNA"/>
</dbReference>
<dbReference type="InterPro" id="IPR036397">
    <property type="entry name" value="RNaseH_sf"/>
</dbReference>
<dbReference type="Proteomes" id="UP000887043">
    <property type="component" value="Unassembled WGS sequence"/>
</dbReference>
<dbReference type="GO" id="GO:0003676">
    <property type="term" value="F:nucleic acid binding"/>
    <property type="evidence" value="ECO:0007669"/>
    <property type="project" value="InterPro"/>
</dbReference>
<dbReference type="PROSITE" id="PS51257">
    <property type="entry name" value="PROKAR_LIPOPROTEIN"/>
    <property type="match status" value="1"/>
</dbReference>
<dbReference type="InterPro" id="IPR012337">
    <property type="entry name" value="RNaseH-like_sf"/>
</dbReference>
<sequence length="150" mass="16889">MTQKANIYYAWIGGSCDYGHKERAGAAAVVIERNGDIVMKDVIADLHTTEFRMMLTLMVKVMQELPDGSDIVFLTNAAYIQNFDKAPTAKSANADLIEQCIEFKKRHHSAMVSIVKYHKSPLLIETHDTSTEAMKERRKIKTNLKLTASI</sequence>
<dbReference type="AlphaFoldDB" id="A0AA37I0L5"/>
<dbReference type="RefSeq" id="WP_050787932.1">
    <property type="nucleotide sequence ID" value="NZ_BPTR01000001.1"/>
</dbReference>
<accession>A0AA37I0L5</accession>
<organism evidence="1 2">
    <name type="scientific">Segatella bryantii</name>
    <name type="common">Prevotella bryantii</name>
    <dbReference type="NCBI Taxonomy" id="77095"/>
    <lineage>
        <taxon>Bacteria</taxon>
        <taxon>Pseudomonadati</taxon>
        <taxon>Bacteroidota</taxon>
        <taxon>Bacteroidia</taxon>
        <taxon>Bacteroidales</taxon>
        <taxon>Prevotellaceae</taxon>
        <taxon>Segatella</taxon>
    </lineage>
</organism>
<name>A0AA37I0L5_SEGBR</name>
<dbReference type="Gene3D" id="3.30.420.10">
    <property type="entry name" value="Ribonuclease H-like superfamily/Ribonuclease H"/>
    <property type="match status" value="1"/>
</dbReference>
<protein>
    <submittedName>
        <fullName evidence="1">Uncharacterized protein</fullName>
    </submittedName>
</protein>
<reference evidence="1" key="1">
    <citation type="submission" date="2021-08" db="EMBL/GenBank/DDBJ databases">
        <title>Prevotella lacticifex sp. nov., isolated from rumen of cow.</title>
        <authorList>
            <person name="Shinkai T."/>
            <person name="Ikeyama N."/>
            <person name="Kumagai M."/>
            <person name="Ohmori H."/>
            <person name="Sakamoto M."/>
            <person name="Ohkuma M."/>
            <person name="Mitsumori M."/>
        </authorList>
    </citation>
    <scope>NUCLEOTIDE SEQUENCE</scope>
    <source>
        <strain evidence="1">DSM 11371</strain>
    </source>
</reference>
<evidence type="ECO:0000313" key="1">
    <source>
        <dbReference type="EMBL" id="GJG26820.1"/>
    </source>
</evidence>
<dbReference type="SUPFAM" id="SSF53098">
    <property type="entry name" value="Ribonuclease H-like"/>
    <property type="match status" value="1"/>
</dbReference>